<feature type="non-terminal residue" evidence="1">
    <location>
        <position position="1"/>
    </location>
</feature>
<name>A0A350P4I1_9ALTE</name>
<evidence type="ECO:0000313" key="1">
    <source>
        <dbReference type="EMBL" id="HAW76198.1"/>
    </source>
</evidence>
<reference evidence="1 2" key="1">
    <citation type="journal article" date="2018" name="Nat. Biotechnol.">
        <title>A standardized bacterial taxonomy based on genome phylogeny substantially revises the tree of life.</title>
        <authorList>
            <person name="Parks D.H."/>
            <person name="Chuvochina M."/>
            <person name="Waite D.W."/>
            <person name="Rinke C."/>
            <person name="Skarshewski A."/>
            <person name="Chaumeil P.A."/>
            <person name="Hugenholtz P."/>
        </authorList>
    </citation>
    <scope>NUCLEOTIDE SEQUENCE [LARGE SCALE GENOMIC DNA]</scope>
    <source>
        <strain evidence="1">UBA11978</strain>
    </source>
</reference>
<dbReference type="Proteomes" id="UP000263517">
    <property type="component" value="Unassembled WGS sequence"/>
</dbReference>
<comment type="caution">
    <text evidence="1">The sequence shown here is derived from an EMBL/GenBank/DDBJ whole genome shotgun (WGS) entry which is preliminary data.</text>
</comment>
<dbReference type="AlphaFoldDB" id="A0A350P4I1"/>
<evidence type="ECO:0000313" key="2">
    <source>
        <dbReference type="Proteomes" id="UP000263517"/>
    </source>
</evidence>
<sequence>SIAIVKAANHFGLFEDTLDSFDWEGIAEDASEASQLMLDDITAQQEGVLGLIDTYNEAGEAVQKFGSTREELFFGFKAGNVTGDLVKQVQQQGVENFVANTEIIMTNNFNGMTTDEVADTIIEKINERAALENIGVSG</sequence>
<proteinExistence type="predicted"/>
<accession>A0A350P4I1</accession>
<gene>
    <name evidence="1" type="ORF">DCW74_10745</name>
</gene>
<protein>
    <submittedName>
        <fullName evidence="1">Uncharacterized protein</fullName>
    </submittedName>
</protein>
<dbReference type="EMBL" id="DNAN01000381">
    <property type="protein sequence ID" value="HAW76198.1"/>
    <property type="molecule type" value="Genomic_DNA"/>
</dbReference>
<organism evidence="1 2">
    <name type="scientific">Alteromonas australica</name>
    <dbReference type="NCBI Taxonomy" id="589873"/>
    <lineage>
        <taxon>Bacteria</taxon>
        <taxon>Pseudomonadati</taxon>
        <taxon>Pseudomonadota</taxon>
        <taxon>Gammaproteobacteria</taxon>
        <taxon>Alteromonadales</taxon>
        <taxon>Alteromonadaceae</taxon>
        <taxon>Alteromonas/Salinimonas group</taxon>
        <taxon>Alteromonas</taxon>
    </lineage>
</organism>